<sequence>MESFAKKLKILSNCCKSIYDYKKKKLISPNLPTLLWIEPTNKCNLKCVMCPNTNIPESDIGFMTWDTYKKIIDEACEFVSSTYLLIGGESLLHKNIYDMIRYARDNDIRPLLNTNATLLISRENRTKLLDSGVVHITFAFDGYNKETYESVRIGAKYDTVLKGVIEFLREKKHRNLKEPFVAITTLDVGMDKYDDKKKARMSFYKLFDGLPVDEFILKTPNTWGGTFSGSSQFRHHKISTSKYQPCSHLWSTMSICWDGTVVPCCFDFLKTYVLGNIHEKSLKEIWNDKPMVNLRKGMLDGTYAQINKLCKGCVIVHLTPIVGIPAGMRTTVKDSLTNIFGIRYEKTFKRIAKMLNSSYSLKVEK</sequence>
<dbReference type="EMBL" id="LACI01002732">
    <property type="protein sequence ID" value="KJU81311.1"/>
    <property type="molecule type" value="Genomic_DNA"/>
</dbReference>
<evidence type="ECO:0000256" key="3">
    <source>
        <dbReference type="ARBA" id="ARBA00022691"/>
    </source>
</evidence>
<evidence type="ECO:0000256" key="5">
    <source>
        <dbReference type="ARBA" id="ARBA00023004"/>
    </source>
</evidence>
<keyword evidence="5" id="KW-0408">Iron</keyword>
<keyword evidence="6" id="KW-0411">Iron-sulfur</keyword>
<dbReference type="PANTHER" id="PTHR11228:SF7">
    <property type="entry name" value="PQQA PEPTIDE CYCLASE"/>
    <property type="match status" value="1"/>
</dbReference>
<dbReference type="Pfam" id="PF13186">
    <property type="entry name" value="SPASM"/>
    <property type="match status" value="1"/>
</dbReference>
<evidence type="ECO:0000313" key="9">
    <source>
        <dbReference type="EMBL" id="KJU81311.1"/>
    </source>
</evidence>
<protein>
    <submittedName>
        <fullName evidence="9">Fe-S oxidoreductase</fullName>
    </submittedName>
</protein>
<dbReference type="InterPro" id="IPR023885">
    <property type="entry name" value="4Fe4S-binding_SPASM_dom"/>
</dbReference>
<dbReference type="InterPro" id="IPR007197">
    <property type="entry name" value="rSAM"/>
</dbReference>
<dbReference type="InterPro" id="IPR034391">
    <property type="entry name" value="AdoMet-like_SPASM_containing"/>
</dbReference>
<dbReference type="PANTHER" id="PTHR11228">
    <property type="entry name" value="RADICAL SAM DOMAIN PROTEIN"/>
    <property type="match status" value="1"/>
</dbReference>
<dbReference type="Proteomes" id="UP000033423">
    <property type="component" value="Unassembled WGS sequence"/>
</dbReference>
<dbReference type="SFLD" id="SFLDS00029">
    <property type="entry name" value="Radical_SAM"/>
    <property type="match status" value="1"/>
</dbReference>
<keyword evidence="3" id="KW-0949">S-adenosyl-L-methionine</keyword>
<evidence type="ECO:0000313" key="10">
    <source>
        <dbReference type="Proteomes" id="UP000033423"/>
    </source>
</evidence>
<dbReference type="Pfam" id="PF04055">
    <property type="entry name" value="Radical_SAM"/>
    <property type="match status" value="1"/>
</dbReference>
<evidence type="ECO:0000256" key="1">
    <source>
        <dbReference type="ARBA" id="ARBA00001966"/>
    </source>
</evidence>
<feature type="domain" description="4Fe4S-binding SPASM" evidence="8">
    <location>
        <begin position="246"/>
        <end position="313"/>
    </location>
</feature>
<keyword evidence="4" id="KW-0479">Metal-binding</keyword>
<dbReference type="SUPFAM" id="SSF102114">
    <property type="entry name" value="Radical SAM enzymes"/>
    <property type="match status" value="1"/>
</dbReference>
<organism evidence="9 10">
    <name type="scientific">Candidatus Magnetobacterium bavaricum</name>
    <dbReference type="NCBI Taxonomy" id="29290"/>
    <lineage>
        <taxon>Bacteria</taxon>
        <taxon>Pseudomonadati</taxon>
        <taxon>Nitrospirota</taxon>
        <taxon>Thermodesulfovibrionia</taxon>
        <taxon>Thermodesulfovibrionales</taxon>
        <taxon>Candidatus Magnetobacteriaceae</taxon>
        <taxon>Candidatus Magnetobacterium</taxon>
    </lineage>
</organism>
<dbReference type="InterPro" id="IPR013785">
    <property type="entry name" value="Aldolase_TIM"/>
</dbReference>
<feature type="domain" description="Radical SAM core" evidence="7">
    <location>
        <begin position="37"/>
        <end position="169"/>
    </location>
</feature>
<dbReference type="InterPro" id="IPR050377">
    <property type="entry name" value="Radical_SAM_PqqE_MftC-like"/>
</dbReference>
<dbReference type="CDD" id="cd01335">
    <property type="entry name" value="Radical_SAM"/>
    <property type="match status" value="1"/>
</dbReference>
<evidence type="ECO:0000256" key="2">
    <source>
        <dbReference type="ARBA" id="ARBA00022485"/>
    </source>
</evidence>
<keyword evidence="2" id="KW-0004">4Fe-4S</keyword>
<proteinExistence type="predicted"/>
<keyword evidence="10" id="KW-1185">Reference proteome</keyword>
<evidence type="ECO:0000256" key="4">
    <source>
        <dbReference type="ARBA" id="ARBA00022723"/>
    </source>
</evidence>
<dbReference type="InterPro" id="IPR058240">
    <property type="entry name" value="rSAM_sf"/>
</dbReference>
<gene>
    <name evidence="9" type="ORF">MBAV_006444</name>
</gene>
<dbReference type="SFLD" id="SFLDG01387">
    <property type="entry name" value="BtrN-like_SPASM_domain_contain"/>
    <property type="match status" value="1"/>
</dbReference>
<accession>A0A0F3GHF4</accession>
<comment type="cofactor">
    <cofactor evidence="1">
        <name>[4Fe-4S] cluster</name>
        <dbReference type="ChEBI" id="CHEBI:49883"/>
    </cofactor>
</comment>
<dbReference type="AlphaFoldDB" id="A0A0F3GHF4"/>
<comment type="caution">
    <text evidence="9">The sequence shown here is derived from an EMBL/GenBank/DDBJ whole genome shotgun (WGS) entry which is preliminary data.</text>
</comment>
<dbReference type="GO" id="GO:0003824">
    <property type="term" value="F:catalytic activity"/>
    <property type="evidence" value="ECO:0007669"/>
    <property type="project" value="InterPro"/>
</dbReference>
<evidence type="ECO:0000259" key="7">
    <source>
        <dbReference type="Pfam" id="PF04055"/>
    </source>
</evidence>
<dbReference type="CDD" id="cd21109">
    <property type="entry name" value="SPASM"/>
    <property type="match status" value="1"/>
</dbReference>
<reference evidence="9 10" key="1">
    <citation type="submission" date="2015-02" db="EMBL/GenBank/DDBJ databases">
        <title>Single-cell genomics of uncultivated deep-branching MTB reveals a conserved set of magnetosome genes.</title>
        <authorList>
            <person name="Kolinko S."/>
            <person name="Richter M."/>
            <person name="Glockner F.O."/>
            <person name="Brachmann A."/>
            <person name="Schuler D."/>
        </authorList>
    </citation>
    <scope>NUCLEOTIDE SEQUENCE [LARGE SCALE GENOMIC DNA]</scope>
    <source>
        <strain evidence="9">TM-1</strain>
    </source>
</reference>
<dbReference type="SFLD" id="SFLDG01067">
    <property type="entry name" value="SPASM/twitch_domain_containing"/>
    <property type="match status" value="1"/>
</dbReference>
<dbReference type="GO" id="GO:0046872">
    <property type="term" value="F:metal ion binding"/>
    <property type="evidence" value="ECO:0007669"/>
    <property type="project" value="UniProtKB-KW"/>
</dbReference>
<evidence type="ECO:0000256" key="6">
    <source>
        <dbReference type="ARBA" id="ARBA00023014"/>
    </source>
</evidence>
<evidence type="ECO:0000259" key="8">
    <source>
        <dbReference type="Pfam" id="PF13186"/>
    </source>
</evidence>
<dbReference type="GO" id="GO:0051536">
    <property type="term" value="F:iron-sulfur cluster binding"/>
    <property type="evidence" value="ECO:0007669"/>
    <property type="project" value="UniProtKB-KW"/>
</dbReference>
<dbReference type="Gene3D" id="3.20.20.70">
    <property type="entry name" value="Aldolase class I"/>
    <property type="match status" value="1"/>
</dbReference>
<name>A0A0F3GHF4_9BACT</name>